<dbReference type="PANTHER" id="PTHR11693:SF22">
    <property type="entry name" value="ATP SYNTHASE SUBUNIT GAMMA, MITOCHONDRIAL"/>
    <property type="match status" value="1"/>
</dbReference>
<gene>
    <name evidence="11" type="ORF">CKO31_13985</name>
</gene>
<evidence type="ECO:0008006" key="13">
    <source>
        <dbReference type="Google" id="ProtNLM"/>
    </source>
</evidence>
<evidence type="ECO:0000256" key="5">
    <source>
        <dbReference type="ARBA" id="ARBA00022781"/>
    </source>
</evidence>
<evidence type="ECO:0000256" key="4">
    <source>
        <dbReference type="ARBA" id="ARBA00022448"/>
    </source>
</evidence>
<dbReference type="PANTHER" id="PTHR11693">
    <property type="entry name" value="ATP SYNTHASE GAMMA CHAIN"/>
    <property type="match status" value="1"/>
</dbReference>
<evidence type="ECO:0000256" key="9">
    <source>
        <dbReference type="ARBA" id="ARBA00023310"/>
    </source>
</evidence>
<evidence type="ECO:0000256" key="8">
    <source>
        <dbReference type="ARBA" id="ARBA00023196"/>
    </source>
</evidence>
<evidence type="ECO:0000256" key="3">
    <source>
        <dbReference type="ARBA" id="ARBA00007681"/>
    </source>
</evidence>
<evidence type="ECO:0000313" key="12">
    <source>
        <dbReference type="Proteomes" id="UP000748752"/>
    </source>
</evidence>
<dbReference type="Proteomes" id="UP000748752">
    <property type="component" value="Unassembled WGS sequence"/>
</dbReference>
<dbReference type="Pfam" id="PF00231">
    <property type="entry name" value="ATP-synt"/>
    <property type="match status" value="1"/>
</dbReference>
<comment type="subcellular location">
    <subcellularLocation>
        <location evidence="2">Membrane</location>
        <topology evidence="2">Peripheral membrane protein</topology>
    </subcellularLocation>
</comment>
<keyword evidence="8" id="KW-0139">CF(1)</keyword>
<feature type="compositionally biased region" description="Basic and acidic residues" evidence="10">
    <location>
        <begin position="81"/>
        <end position="94"/>
    </location>
</feature>
<dbReference type="InterPro" id="IPR035968">
    <property type="entry name" value="ATP_synth_F1_ATPase_gsu"/>
</dbReference>
<comment type="caution">
    <text evidence="11">The sequence shown here is derived from an EMBL/GenBank/DDBJ whole genome shotgun (WGS) entry which is preliminary data.</text>
</comment>
<evidence type="ECO:0000256" key="6">
    <source>
        <dbReference type="ARBA" id="ARBA00023065"/>
    </source>
</evidence>
<evidence type="ECO:0000256" key="10">
    <source>
        <dbReference type="SAM" id="MobiDB-lite"/>
    </source>
</evidence>
<organism evidence="11 12">
    <name type="scientific">Thiohalocapsa halophila</name>
    <dbReference type="NCBI Taxonomy" id="69359"/>
    <lineage>
        <taxon>Bacteria</taxon>
        <taxon>Pseudomonadati</taxon>
        <taxon>Pseudomonadota</taxon>
        <taxon>Gammaproteobacteria</taxon>
        <taxon>Chromatiales</taxon>
        <taxon>Chromatiaceae</taxon>
        <taxon>Thiohalocapsa</taxon>
    </lineage>
</organism>
<dbReference type="Gene3D" id="1.10.287.80">
    <property type="entry name" value="ATP synthase, gamma subunit, helix hairpin domain"/>
    <property type="match status" value="1"/>
</dbReference>
<sequence length="310" mass="33759">MASIESLKQRMENLDDLQQIVRTMKALSAVSIRQYEQAAAALAEYEGSVELGLRAVLRETPTAAAPSSADGGGGDGLGDDLGDRSGDESGDRSDATDAVIVLGTDHGLCGRFNEVIVEHVQQQVTDAAVVRHWLAVGERVAPSLESVAGNGTEIFPTPSSAAGITAIVQRLLLRVDAWQSEGVERVQLYHNRPTGRSGYEPHGQRLFPLDPARFRQRAQAPWPSRRLPLYTLPRGLLVGHLLRQHYFSVLFRACAESLAAEHGSRLKAMQAAEKNLDERLEDITGRYRRERQAAITSELLDVVAGFEAAS</sequence>
<evidence type="ECO:0000256" key="7">
    <source>
        <dbReference type="ARBA" id="ARBA00023136"/>
    </source>
</evidence>
<dbReference type="RefSeq" id="WP_200238658.1">
    <property type="nucleotide sequence ID" value="NZ_NRRV01000033.1"/>
</dbReference>
<protein>
    <recommendedName>
        <fullName evidence="13">F0F1 ATP synthase subunit gamma</fullName>
    </recommendedName>
</protein>
<keyword evidence="5" id="KW-0375">Hydrogen ion transport</keyword>
<keyword evidence="9" id="KW-0066">ATP synthesis</keyword>
<keyword evidence="12" id="KW-1185">Reference proteome</keyword>
<dbReference type="CDD" id="cd12151">
    <property type="entry name" value="F1-ATPase_gamma"/>
    <property type="match status" value="1"/>
</dbReference>
<keyword evidence="7" id="KW-0472">Membrane</keyword>
<dbReference type="PRINTS" id="PR00126">
    <property type="entry name" value="ATPASEGAMMA"/>
</dbReference>
<evidence type="ECO:0000313" key="11">
    <source>
        <dbReference type="EMBL" id="MBK1631825.1"/>
    </source>
</evidence>
<dbReference type="SUPFAM" id="SSF52943">
    <property type="entry name" value="ATP synthase (F1-ATPase), gamma subunit"/>
    <property type="match status" value="1"/>
</dbReference>
<reference evidence="11 12" key="1">
    <citation type="journal article" date="2020" name="Microorganisms">
        <title>Osmotic Adaptation and Compatible Solute Biosynthesis of Phototrophic Bacteria as Revealed from Genome Analyses.</title>
        <authorList>
            <person name="Imhoff J.F."/>
            <person name="Rahn T."/>
            <person name="Kunzel S."/>
            <person name="Keller A."/>
            <person name="Neulinger S.C."/>
        </authorList>
    </citation>
    <scope>NUCLEOTIDE SEQUENCE [LARGE SCALE GENOMIC DNA]</scope>
    <source>
        <strain evidence="11 12">DSM 6210</strain>
    </source>
</reference>
<dbReference type="Gene3D" id="3.40.1380.10">
    <property type="match status" value="1"/>
</dbReference>
<evidence type="ECO:0000256" key="2">
    <source>
        <dbReference type="ARBA" id="ARBA00004170"/>
    </source>
</evidence>
<keyword evidence="4" id="KW-0813">Transport</keyword>
<comment type="similarity">
    <text evidence="3">Belongs to the ATPase gamma chain family.</text>
</comment>
<comment type="function">
    <text evidence="1">Produces ATP from ADP in the presence of a proton gradient across the membrane. The gamma chain is believed to be important in regulating ATPase activity and the flow of protons through the CF(0) complex.</text>
</comment>
<feature type="region of interest" description="Disordered" evidence="10">
    <location>
        <begin position="62"/>
        <end position="94"/>
    </location>
</feature>
<name>A0ABS1CIT2_9GAMM</name>
<evidence type="ECO:0000256" key="1">
    <source>
        <dbReference type="ARBA" id="ARBA00003456"/>
    </source>
</evidence>
<dbReference type="EMBL" id="NRRV01000033">
    <property type="protein sequence ID" value="MBK1631825.1"/>
    <property type="molecule type" value="Genomic_DNA"/>
</dbReference>
<keyword evidence="6" id="KW-0406">Ion transport</keyword>
<dbReference type="InterPro" id="IPR000131">
    <property type="entry name" value="ATP_synth_F1_gsu"/>
</dbReference>
<proteinExistence type="inferred from homology"/>
<accession>A0ABS1CIT2</accession>